<keyword evidence="2" id="KW-1185">Reference proteome</keyword>
<dbReference type="RefSeq" id="WP_213254289.1">
    <property type="nucleotide sequence ID" value="NZ_JAGYWA010000001.1"/>
</dbReference>
<evidence type="ECO:0000313" key="2">
    <source>
        <dbReference type="Proteomes" id="UP001595935"/>
    </source>
</evidence>
<evidence type="ECO:0000313" key="1">
    <source>
        <dbReference type="EMBL" id="MFC4746426.1"/>
    </source>
</evidence>
<gene>
    <name evidence="1" type="ORF">ACFO5S_03165</name>
</gene>
<proteinExistence type="predicted"/>
<dbReference type="EMBL" id="JBHSGV010000001">
    <property type="protein sequence ID" value="MFC4746426.1"/>
    <property type="molecule type" value="Genomic_DNA"/>
</dbReference>
<protein>
    <submittedName>
        <fullName evidence="1">Uncharacterized protein</fullName>
    </submittedName>
</protein>
<comment type="caution">
    <text evidence="1">The sequence shown here is derived from an EMBL/GenBank/DDBJ whole genome shotgun (WGS) entry which is preliminary data.</text>
</comment>
<reference evidence="2" key="1">
    <citation type="journal article" date="2019" name="Int. J. Syst. Evol. Microbiol.">
        <title>The Global Catalogue of Microorganisms (GCM) 10K type strain sequencing project: providing services to taxonomists for standard genome sequencing and annotation.</title>
        <authorList>
            <consortium name="The Broad Institute Genomics Platform"/>
            <consortium name="The Broad Institute Genome Sequencing Center for Infectious Disease"/>
            <person name="Wu L."/>
            <person name="Ma J."/>
        </authorList>
    </citation>
    <scope>NUCLEOTIDE SEQUENCE [LARGE SCALE GENOMIC DNA]</scope>
    <source>
        <strain evidence="2">WYCCWR 13023</strain>
    </source>
</reference>
<dbReference type="Proteomes" id="UP001595935">
    <property type="component" value="Unassembled WGS sequence"/>
</dbReference>
<name>A0ABV9PAP8_9FLAO</name>
<sequence length="58" mass="6624">MTKLVPIRVIRGDLNKKTSQLGGLYKLYFTYLYNTSPLLLNCNNADNSDNNVTKVCHF</sequence>
<organism evidence="1 2">
    <name type="scientific">Flavobacterium branchiicola</name>
    <dbReference type="NCBI Taxonomy" id="1114875"/>
    <lineage>
        <taxon>Bacteria</taxon>
        <taxon>Pseudomonadati</taxon>
        <taxon>Bacteroidota</taxon>
        <taxon>Flavobacteriia</taxon>
        <taxon>Flavobacteriales</taxon>
        <taxon>Flavobacteriaceae</taxon>
        <taxon>Flavobacterium</taxon>
    </lineage>
</organism>
<accession>A0ABV9PAP8</accession>